<evidence type="ECO:0000313" key="1">
    <source>
        <dbReference type="EMBL" id="MET3870086.1"/>
    </source>
</evidence>
<accession>A0ABV2NU74</accession>
<dbReference type="Proteomes" id="UP001549119">
    <property type="component" value="Unassembled WGS sequence"/>
</dbReference>
<dbReference type="RefSeq" id="WP_209651198.1">
    <property type="nucleotide sequence ID" value="NZ_JBEPNV010000005.1"/>
</dbReference>
<dbReference type="InterPro" id="IPR056908">
    <property type="entry name" value="Gp80-like"/>
</dbReference>
<comment type="caution">
    <text evidence="1">The sequence shown here is derived from an EMBL/GenBank/DDBJ whole genome shotgun (WGS) entry which is preliminary data.</text>
</comment>
<evidence type="ECO:0000313" key="2">
    <source>
        <dbReference type="Proteomes" id="UP001549119"/>
    </source>
</evidence>
<sequence>MAGKSTYLENALLNWLRGTAFPAPPAGLFIALFNGDPTDAGTGGQEVTTAVRPDGRVAAPFGEPANKTISNSAIVDFGNAAGGTDVTHFAVFSAAAGGTMLESAPLTGGKQTINPGNPVSFPVGALAITED</sequence>
<dbReference type="Pfam" id="PF23140">
    <property type="entry name" value="Gp80"/>
    <property type="match status" value="1"/>
</dbReference>
<organism evidence="1 2">
    <name type="scientific">Methylobacterium radiotolerans</name>
    <dbReference type="NCBI Taxonomy" id="31998"/>
    <lineage>
        <taxon>Bacteria</taxon>
        <taxon>Pseudomonadati</taxon>
        <taxon>Pseudomonadota</taxon>
        <taxon>Alphaproteobacteria</taxon>
        <taxon>Hyphomicrobiales</taxon>
        <taxon>Methylobacteriaceae</taxon>
        <taxon>Methylobacterium</taxon>
    </lineage>
</organism>
<dbReference type="EMBL" id="JBEPNW010000008">
    <property type="protein sequence ID" value="MET3870086.1"/>
    <property type="molecule type" value="Genomic_DNA"/>
</dbReference>
<gene>
    <name evidence="1" type="ORF">ABIC20_007471</name>
</gene>
<reference evidence="1 2" key="1">
    <citation type="submission" date="2024-06" db="EMBL/GenBank/DDBJ databases">
        <title>Genomics of switchgrass bacterial isolates.</title>
        <authorList>
            <person name="Shade A."/>
        </authorList>
    </citation>
    <scope>NUCLEOTIDE SEQUENCE [LARGE SCALE GENOMIC DNA]</scope>
    <source>
        <strain evidence="1 2">PvP084</strain>
    </source>
</reference>
<name>A0ABV2NU74_9HYPH</name>
<keyword evidence="2" id="KW-1185">Reference proteome</keyword>
<protein>
    <submittedName>
        <fullName evidence="1">Uncharacterized protein</fullName>
    </submittedName>
</protein>
<proteinExistence type="predicted"/>